<dbReference type="EMBL" id="CP021983">
    <property type="protein sequence ID" value="ASC73635.1"/>
    <property type="molecule type" value="Genomic_DNA"/>
</dbReference>
<sequence length="165" mass="17957">MASPESVRDYLAHWFQLGKPVVIHNGDETRLPQPIFQGNRYSPAFEACWQQILATDGQGCYLAGSNESLATLLSSAWDITDCARCRMPVTTPVLGVSTGPCPCHDIVGWPNTELPAPRLSVDTQSHLKELQTRLQQVKGHPDAACRQPYEPADVAKAISGCRGTA</sequence>
<protein>
    <submittedName>
        <fullName evidence="1">Uncharacterized protein</fullName>
    </submittedName>
</protein>
<organism evidence="1 2">
    <name type="scientific">Halomicronema hongdechloris C2206</name>
    <dbReference type="NCBI Taxonomy" id="1641165"/>
    <lineage>
        <taxon>Bacteria</taxon>
        <taxon>Bacillati</taxon>
        <taxon>Cyanobacteriota</taxon>
        <taxon>Cyanophyceae</taxon>
        <taxon>Nodosilineales</taxon>
        <taxon>Nodosilineaceae</taxon>
        <taxon>Halomicronema</taxon>
    </lineage>
</organism>
<dbReference type="RefSeq" id="WP_202978947.1">
    <property type="nucleotide sequence ID" value="NZ_CP021983.2"/>
</dbReference>
<evidence type="ECO:0000313" key="2">
    <source>
        <dbReference type="Proteomes" id="UP000191901"/>
    </source>
</evidence>
<reference evidence="1 2" key="1">
    <citation type="journal article" date="2016" name="Biochim. Biophys. Acta">
        <title>Characterization of red-shifted phycobilisomes isolated from the chlorophyll f-containing cyanobacterium Halomicronema hongdechloris.</title>
        <authorList>
            <person name="Li Y."/>
            <person name="Lin Y."/>
            <person name="Garvey C.J."/>
            <person name="Birch D."/>
            <person name="Corkery R.W."/>
            <person name="Loughlin P.C."/>
            <person name="Scheer H."/>
            <person name="Willows R.D."/>
            <person name="Chen M."/>
        </authorList>
    </citation>
    <scope>NUCLEOTIDE SEQUENCE [LARGE SCALE GENOMIC DNA]</scope>
    <source>
        <strain evidence="1 2">C2206</strain>
    </source>
</reference>
<keyword evidence="2" id="KW-1185">Reference proteome</keyword>
<dbReference type="Proteomes" id="UP000191901">
    <property type="component" value="Chromosome"/>
</dbReference>
<dbReference type="AlphaFoldDB" id="A0A1Z3HTM2"/>
<evidence type="ECO:0000313" key="1">
    <source>
        <dbReference type="EMBL" id="ASC73635.1"/>
    </source>
</evidence>
<name>A0A1Z3HTM2_9CYAN</name>
<proteinExistence type="predicted"/>
<accession>A0A1Z3HTM2</accession>
<gene>
    <name evidence="1" type="ORF">XM38_046060</name>
</gene>
<dbReference type="KEGG" id="hhg:XM38_046060"/>